<dbReference type="Proteomes" id="UP000703269">
    <property type="component" value="Unassembled WGS sequence"/>
</dbReference>
<keyword evidence="1" id="KW-0479">Metal-binding</keyword>
<dbReference type="OrthoDB" id="341421at2759"/>
<dbReference type="SUPFAM" id="SSF144232">
    <property type="entry name" value="HIT/MYND zinc finger-like"/>
    <property type="match status" value="1"/>
</dbReference>
<comment type="caution">
    <text evidence="6">The sequence shown here is derived from an EMBL/GenBank/DDBJ whole genome shotgun (WGS) entry which is preliminary data.</text>
</comment>
<gene>
    <name evidence="6" type="ORF">PsYK624_147120</name>
</gene>
<name>A0A9P3GN47_9APHY</name>
<evidence type="ECO:0000259" key="5">
    <source>
        <dbReference type="PROSITE" id="PS50865"/>
    </source>
</evidence>
<keyword evidence="7" id="KW-1185">Reference proteome</keyword>
<evidence type="ECO:0000256" key="1">
    <source>
        <dbReference type="ARBA" id="ARBA00022723"/>
    </source>
</evidence>
<evidence type="ECO:0000313" key="7">
    <source>
        <dbReference type="Proteomes" id="UP000703269"/>
    </source>
</evidence>
<dbReference type="Gene3D" id="6.10.140.2220">
    <property type="match status" value="1"/>
</dbReference>
<evidence type="ECO:0000313" key="6">
    <source>
        <dbReference type="EMBL" id="GJE98480.1"/>
    </source>
</evidence>
<reference evidence="6 7" key="1">
    <citation type="submission" date="2021-08" db="EMBL/GenBank/DDBJ databases">
        <title>Draft Genome Sequence of Phanerochaete sordida strain YK-624.</title>
        <authorList>
            <person name="Mori T."/>
            <person name="Dohra H."/>
            <person name="Suzuki T."/>
            <person name="Kawagishi H."/>
            <person name="Hirai H."/>
        </authorList>
    </citation>
    <scope>NUCLEOTIDE SEQUENCE [LARGE SCALE GENOMIC DNA]</scope>
    <source>
        <strain evidence="6 7">YK-624</strain>
    </source>
</reference>
<feature type="domain" description="MYND-type" evidence="5">
    <location>
        <begin position="243"/>
        <end position="281"/>
    </location>
</feature>
<keyword evidence="2 4" id="KW-0863">Zinc-finger</keyword>
<dbReference type="Pfam" id="PF01753">
    <property type="entry name" value="zf-MYND"/>
    <property type="match status" value="1"/>
</dbReference>
<sequence length="286" mass="32248">MASQSRQKVPPRAEVERFAEDMAKELHLLENPLPKDTYFSDEEMKANQSRLNAMVHPLPPSFTDPLYIAFSAKYLPALATSLRALSLDTQRNAFSTLVQVLSLLPVERDPYTRRFFASQQFAGMPTLLARAFVRGIAWLQPSGPGALADLFFYMLIWCDPSTGDDAETCIDKDARVALARNIAELQESPSFARLDDKQRAQVARLAKVLTTLKHVDGGGVPPSYWLKAQRDLHEADIPGVEACAVCLEDEELFFCFKCKTVKYCSKECQLKAWKEGHKVRCYETTY</sequence>
<evidence type="ECO:0000256" key="3">
    <source>
        <dbReference type="ARBA" id="ARBA00022833"/>
    </source>
</evidence>
<proteinExistence type="predicted"/>
<dbReference type="AlphaFoldDB" id="A0A9P3GN47"/>
<accession>A0A9P3GN47</accession>
<evidence type="ECO:0000256" key="2">
    <source>
        <dbReference type="ARBA" id="ARBA00022771"/>
    </source>
</evidence>
<dbReference type="InterPro" id="IPR002893">
    <property type="entry name" value="Znf_MYND"/>
</dbReference>
<evidence type="ECO:0000256" key="4">
    <source>
        <dbReference type="PROSITE-ProRule" id="PRU00134"/>
    </source>
</evidence>
<dbReference type="GO" id="GO:0008270">
    <property type="term" value="F:zinc ion binding"/>
    <property type="evidence" value="ECO:0007669"/>
    <property type="project" value="UniProtKB-KW"/>
</dbReference>
<organism evidence="6 7">
    <name type="scientific">Phanerochaete sordida</name>
    <dbReference type="NCBI Taxonomy" id="48140"/>
    <lineage>
        <taxon>Eukaryota</taxon>
        <taxon>Fungi</taxon>
        <taxon>Dikarya</taxon>
        <taxon>Basidiomycota</taxon>
        <taxon>Agaricomycotina</taxon>
        <taxon>Agaricomycetes</taxon>
        <taxon>Polyporales</taxon>
        <taxon>Phanerochaetaceae</taxon>
        <taxon>Phanerochaete</taxon>
    </lineage>
</organism>
<dbReference type="PROSITE" id="PS50865">
    <property type="entry name" value="ZF_MYND_2"/>
    <property type="match status" value="1"/>
</dbReference>
<keyword evidence="3" id="KW-0862">Zinc</keyword>
<protein>
    <submittedName>
        <fullName evidence="6">Zinc finger MYND domain-containing protein</fullName>
    </submittedName>
</protein>
<dbReference type="EMBL" id="BPQB01000088">
    <property type="protein sequence ID" value="GJE98480.1"/>
    <property type="molecule type" value="Genomic_DNA"/>
</dbReference>
<dbReference type="PROSITE" id="PS01360">
    <property type="entry name" value="ZF_MYND_1"/>
    <property type="match status" value="1"/>
</dbReference>